<dbReference type="OrthoDB" id="3525548at2759"/>
<gene>
    <name evidence="2" type="ORF">IFR04_004162</name>
</gene>
<comment type="caution">
    <text evidence="2">The sequence shown here is derived from an EMBL/GenBank/DDBJ whole genome shotgun (WGS) entry which is preliminary data.</text>
</comment>
<evidence type="ECO:0000313" key="3">
    <source>
        <dbReference type="Proteomes" id="UP000664132"/>
    </source>
</evidence>
<dbReference type="AlphaFoldDB" id="A0A8H7WD68"/>
<name>A0A8H7WD68_9HELO</name>
<keyword evidence="1" id="KW-0732">Signal</keyword>
<feature type="signal peptide" evidence="1">
    <location>
        <begin position="1"/>
        <end position="17"/>
    </location>
</feature>
<evidence type="ECO:0000256" key="1">
    <source>
        <dbReference type="SAM" id="SignalP"/>
    </source>
</evidence>
<dbReference type="Proteomes" id="UP000664132">
    <property type="component" value="Unassembled WGS sequence"/>
</dbReference>
<protein>
    <submittedName>
        <fullName evidence="2">Uncharacterized protein</fullName>
    </submittedName>
</protein>
<reference evidence="2" key="1">
    <citation type="submission" date="2021-02" db="EMBL/GenBank/DDBJ databases">
        <title>Genome sequence Cadophora malorum strain M34.</title>
        <authorList>
            <person name="Stefanovic E."/>
            <person name="Vu D."/>
            <person name="Scully C."/>
            <person name="Dijksterhuis J."/>
            <person name="Roader J."/>
            <person name="Houbraken J."/>
        </authorList>
    </citation>
    <scope>NUCLEOTIDE SEQUENCE</scope>
    <source>
        <strain evidence="2">M34</strain>
    </source>
</reference>
<evidence type="ECO:0000313" key="2">
    <source>
        <dbReference type="EMBL" id="KAG4422684.1"/>
    </source>
</evidence>
<sequence>MKCYIALIPFLVGLSNANVLIPRKAASCQDTCGKHFAGKTMIPDKSIVLADCRSFLATTVSSPVTTVTATVPLAVFASQTFDESTRFTITPLQNATQAIANPTMPTYVNDLGCQPTAEPNIVASQYSSLCHCAGAKATKTKVPASTVTVGVHVPTQVSSFKICVVYENGTYNYLDPQPYNVVGGEWVGGVVPAYANSTKVKASFVLENGKLVYKSMRLMEYERVLPSLADGTPQLIWFVTPKEERMQNSRPFEISHKYLNNEMVHSLVPQEGGSGIEYSEFFICESCGNQLFISTSAWKDGYIKRIATDKWDRYDWVELHAEPEF</sequence>
<feature type="chain" id="PRO_5034193013" evidence="1">
    <location>
        <begin position="18"/>
        <end position="325"/>
    </location>
</feature>
<proteinExistence type="predicted"/>
<dbReference type="EMBL" id="JAFJYH010000045">
    <property type="protein sequence ID" value="KAG4422684.1"/>
    <property type="molecule type" value="Genomic_DNA"/>
</dbReference>
<accession>A0A8H7WD68</accession>
<organism evidence="2 3">
    <name type="scientific">Cadophora malorum</name>
    <dbReference type="NCBI Taxonomy" id="108018"/>
    <lineage>
        <taxon>Eukaryota</taxon>
        <taxon>Fungi</taxon>
        <taxon>Dikarya</taxon>
        <taxon>Ascomycota</taxon>
        <taxon>Pezizomycotina</taxon>
        <taxon>Leotiomycetes</taxon>
        <taxon>Helotiales</taxon>
        <taxon>Ploettnerulaceae</taxon>
        <taxon>Cadophora</taxon>
    </lineage>
</organism>
<keyword evidence="3" id="KW-1185">Reference proteome</keyword>